<dbReference type="Gene3D" id="3.30.559.10">
    <property type="entry name" value="Chloramphenicol acetyltransferase-like domain"/>
    <property type="match status" value="1"/>
</dbReference>
<evidence type="ECO:0000313" key="3">
    <source>
        <dbReference type="Proteomes" id="UP001221142"/>
    </source>
</evidence>
<dbReference type="InterPro" id="IPR023213">
    <property type="entry name" value="CAT-like_dom_sf"/>
</dbReference>
<accession>A0AAD7FAR9</accession>
<comment type="caution">
    <text evidence="2">The sequence shown here is derived from an EMBL/GenBank/DDBJ whole genome shotgun (WGS) entry which is preliminary data.</text>
</comment>
<evidence type="ECO:0000313" key="2">
    <source>
        <dbReference type="EMBL" id="KAJ7612688.1"/>
    </source>
</evidence>
<dbReference type="SUPFAM" id="SSF52777">
    <property type="entry name" value="CoA-dependent acyltransferases"/>
    <property type="match status" value="1"/>
</dbReference>
<dbReference type="AlphaFoldDB" id="A0AAD7FAR9"/>
<dbReference type="Pfam" id="PF02458">
    <property type="entry name" value="Transferase"/>
    <property type="match status" value="1"/>
</dbReference>
<sequence length="498" mass="55987">MEGYNVNSIAPGLDKTVWVNTEYTKLFPLPLAGTDRMMNSSIDVSHFVPGRFDDERLIAALRNTLQYCPHVTARLRIKGDDWWLDAGKRGIPLRFQTTEEPLNLHPDLSVTPTDIINPVFNNFLRAGEPDWDEPMLQIKVTYCSTTNESAIGLSYSHILGDGHLVIQFLSSWSQYYQGKEPLLGQPTYEKYQIPQPPAEFNDNPDTDTFMTRHLSFLKEIPSREQLAHMDIAAEELTAFVDLYFSSQQLEQLRYLADSWTGQSGGSAKRTTPQDALGAYFITTMNRCLDVPITRVITTVSSRGIKNPDDLKPSEWRAPGHCAAGNNVLHVYTPTLSTQEAHSIGAVAAAMQKSVKEARQYKHAKRIFAITNPISSRITTEQSFYKSWDDGIFSWNAMGPGRSDGDSFHFGFGRARFNTYGTLVGMARCFQGLTVRQLDGTWVSNADDLVMWTRVPKKIHRHFLAMVAADLNSTAFPNNIAAREQKAQERILCAEKAHP</sequence>
<dbReference type="PANTHER" id="PTHR31642">
    <property type="entry name" value="TRICHOTHECENE 3-O-ACETYLTRANSFERASE"/>
    <property type="match status" value="1"/>
</dbReference>
<evidence type="ECO:0000256" key="1">
    <source>
        <dbReference type="ARBA" id="ARBA00022679"/>
    </source>
</evidence>
<name>A0AAD7FAR9_9AGAR</name>
<protein>
    <submittedName>
        <fullName evidence="2">Uncharacterized protein</fullName>
    </submittedName>
</protein>
<dbReference type="Proteomes" id="UP001221142">
    <property type="component" value="Unassembled WGS sequence"/>
</dbReference>
<reference evidence="2" key="1">
    <citation type="submission" date="2023-03" db="EMBL/GenBank/DDBJ databases">
        <title>Massive genome expansion in bonnet fungi (Mycena s.s.) driven by repeated elements and novel gene families across ecological guilds.</title>
        <authorList>
            <consortium name="Lawrence Berkeley National Laboratory"/>
            <person name="Harder C.B."/>
            <person name="Miyauchi S."/>
            <person name="Viragh M."/>
            <person name="Kuo A."/>
            <person name="Thoen E."/>
            <person name="Andreopoulos B."/>
            <person name="Lu D."/>
            <person name="Skrede I."/>
            <person name="Drula E."/>
            <person name="Henrissat B."/>
            <person name="Morin E."/>
            <person name="Kohler A."/>
            <person name="Barry K."/>
            <person name="LaButti K."/>
            <person name="Morin E."/>
            <person name="Salamov A."/>
            <person name="Lipzen A."/>
            <person name="Mereny Z."/>
            <person name="Hegedus B."/>
            <person name="Baldrian P."/>
            <person name="Stursova M."/>
            <person name="Weitz H."/>
            <person name="Taylor A."/>
            <person name="Grigoriev I.V."/>
            <person name="Nagy L.G."/>
            <person name="Martin F."/>
            <person name="Kauserud H."/>
        </authorList>
    </citation>
    <scope>NUCLEOTIDE SEQUENCE</scope>
    <source>
        <strain evidence="2">9284</strain>
    </source>
</reference>
<organism evidence="2 3">
    <name type="scientific">Roridomyces roridus</name>
    <dbReference type="NCBI Taxonomy" id="1738132"/>
    <lineage>
        <taxon>Eukaryota</taxon>
        <taxon>Fungi</taxon>
        <taxon>Dikarya</taxon>
        <taxon>Basidiomycota</taxon>
        <taxon>Agaricomycotina</taxon>
        <taxon>Agaricomycetes</taxon>
        <taxon>Agaricomycetidae</taxon>
        <taxon>Agaricales</taxon>
        <taxon>Marasmiineae</taxon>
        <taxon>Mycenaceae</taxon>
        <taxon>Roridomyces</taxon>
    </lineage>
</organism>
<keyword evidence="1" id="KW-0808">Transferase</keyword>
<gene>
    <name evidence="2" type="ORF">FB45DRAFT_1036903</name>
</gene>
<keyword evidence="3" id="KW-1185">Reference proteome</keyword>
<dbReference type="GO" id="GO:0016747">
    <property type="term" value="F:acyltransferase activity, transferring groups other than amino-acyl groups"/>
    <property type="evidence" value="ECO:0007669"/>
    <property type="project" value="TreeGrafter"/>
</dbReference>
<dbReference type="EMBL" id="JARKIF010000030">
    <property type="protein sequence ID" value="KAJ7612688.1"/>
    <property type="molecule type" value="Genomic_DNA"/>
</dbReference>
<dbReference type="PANTHER" id="PTHR31642:SF310">
    <property type="entry name" value="FATTY ALCOHOL:CAFFEOYL-COA ACYLTRANSFERASE"/>
    <property type="match status" value="1"/>
</dbReference>
<proteinExistence type="predicted"/>
<dbReference type="InterPro" id="IPR050317">
    <property type="entry name" value="Plant_Fungal_Acyltransferase"/>
</dbReference>